<comment type="caution">
    <text evidence="2">The sequence shown here is derived from an EMBL/GenBank/DDBJ whole genome shotgun (WGS) entry which is preliminary data.</text>
</comment>
<dbReference type="InterPro" id="IPR014729">
    <property type="entry name" value="Rossmann-like_a/b/a_fold"/>
</dbReference>
<dbReference type="PANTHER" id="PTHR21294:SF17">
    <property type="entry name" value="PROTEIN FIXA"/>
    <property type="match status" value="1"/>
</dbReference>
<dbReference type="InterPro" id="IPR012255">
    <property type="entry name" value="ETF_b"/>
</dbReference>
<dbReference type="AlphaFoldDB" id="T1C5D0"/>
<gene>
    <name evidence="2" type="ORF">B1A_00629</name>
</gene>
<protein>
    <submittedName>
        <fullName evidence="2">Protein containing Electron transfer flavoprotein, alpha/beta-subunit</fullName>
    </submittedName>
</protein>
<reference evidence="2" key="1">
    <citation type="submission" date="2013-08" db="EMBL/GenBank/DDBJ databases">
        <authorList>
            <person name="Mendez C."/>
            <person name="Richter M."/>
            <person name="Ferrer M."/>
            <person name="Sanchez J."/>
        </authorList>
    </citation>
    <scope>NUCLEOTIDE SEQUENCE</scope>
</reference>
<dbReference type="InterPro" id="IPR014730">
    <property type="entry name" value="ETF_a/b_N"/>
</dbReference>
<dbReference type="CDD" id="cd01714">
    <property type="entry name" value="ETF_beta"/>
    <property type="match status" value="1"/>
</dbReference>
<proteinExistence type="predicted"/>
<reference evidence="2" key="2">
    <citation type="journal article" date="2014" name="ISME J.">
        <title>Microbial stratification in low pH oxic and suboxic macroscopic growths along an acid mine drainage.</title>
        <authorList>
            <person name="Mendez-Garcia C."/>
            <person name="Mesa V."/>
            <person name="Sprenger R.R."/>
            <person name="Richter M."/>
            <person name="Diez M.S."/>
            <person name="Solano J."/>
            <person name="Bargiela R."/>
            <person name="Golyshina O.V."/>
            <person name="Manteca A."/>
            <person name="Ramos J.L."/>
            <person name="Gallego J.R."/>
            <person name="Llorente I."/>
            <person name="Martins Dos Santos V.A."/>
            <person name="Jensen O.N."/>
            <person name="Pelaez A.I."/>
            <person name="Sanchez J."/>
            <person name="Ferrer M."/>
        </authorList>
    </citation>
    <scope>NUCLEOTIDE SEQUENCE</scope>
</reference>
<evidence type="ECO:0000313" key="2">
    <source>
        <dbReference type="EMBL" id="EQD80686.1"/>
    </source>
</evidence>
<dbReference type="Gene3D" id="3.40.50.620">
    <property type="entry name" value="HUPs"/>
    <property type="match status" value="2"/>
</dbReference>
<name>T1C5D0_9ZZZZ</name>
<dbReference type="SMART" id="SM00893">
    <property type="entry name" value="ETF"/>
    <property type="match status" value="2"/>
</dbReference>
<dbReference type="InterPro" id="IPR033948">
    <property type="entry name" value="ETF_beta_N"/>
</dbReference>
<dbReference type="Pfam" id="PF00766">
    <property type="entry name" value="ETF_alpha"/>
    <property type="match status" value="1"/>
</dbReference>
<dbReference type="EMBL" id="AUZX01000477">
    <property type="protein sequence ID" value="EQD80686.1"/>
    <property type="molecule type" value="Genomic_DNA"/>
</dbReference>
<dbReference type="SUPFAM" id="SSF52467">
    <property type="entry name" value="DHS-like NAD/FAD-binding domain"/>
    <property type="match status" value="1"/>
</dbReference>
<organism evidence="2">
    <name type="scientific">mine drainage metagenome</name>
    <dbReference type="NCBI Taxonomy" id="410659"/>
    <lineage>
        <taxon>unclassified sequences</taxon>
        <taxon>metagenomes</taxon>
        <taxon>ecological metagenomes</taxon>
    </lineage>
</organism>
<dbReference type="Pfam" id="PF01012">
    <property type="entry name" value="ETF"/>
    <property type="match status" value="2"/>
</dbReference>
<dbReference type="GO" id="GO:0009055">
    <property type="term" value="F:electron transfer activity"/>
    <property type="evidence" value="ECO:0007669"/>
    <property type="project" value="InterPro"/>
</dbReference>
<dbReference type="InterPro" id="IPR014731">
    <property type="entry name" value="ETF_asu_C"/>
</dbReference>
<dbReference type="InterPro" id="IPR029035">
    <property type="entry name" value="DHS-like_NAD/FAD-binding_dom"/>
</dbReference>
<feature type="domain" description="Electron transfer flavoprotein alpha/beta-subunit N-terminal" evidence="1">
    <location>
        <begin position="273"/>
        <end position="440"/>
    </location>
</feature>
<feature type="domain" description="Electron transfer flavoprotein alpha/beta-subunit N-terminal" evidence="1">
    <location>
        <begin position="23"/>
        <end position="211"/>
    </location>
</feature>
<evidence type="ECO:0000259" key="1">
    <source>
        <dbReference type="SMART" id="SM00893"/>
    </source>
</evidence>
<sequence length="579" mass="62771">MIRILVFAKQVPDVNKISFDSATGRIIRDNVPLSINSFDKKAVEEGIRIKEKLGAEVTVATMGPPQASEILNESLRMGADRAFLITDKQFGGADTWVTSKILSRLVEMEKPNLVLCGKYSLDGETSQVPPEIAYFSEYSLVTSVSSITFQKDQKLTVEQESELGNTIISITMPAVISVSEKINKARKIPEGTPDMHEKIISLDAKAMGIDINGQNDSLTIVAGTEKLENKRKTKIISVEEAIKIIEELSKEGKKSADDIPIVNLDSSHSTKIVLGIAIDSSDISGEIASELANISTVQGFEVVMAGNISPDKLKGIPCHRYINIKSESNDILSLEISKLISEIKPEFVILPSTVNGREISATIAAELGLGLTADCINIKYEEGKLVQFKPAFGGGIIAKIVSKTKPEMATVRSGILKRTRSDIPFTVSVIDPLVESRVEIHGFTPLDAEFRSLSCSNVIFGIGMGARTQESIKKAKNISYSLGGTVAGTRPVVDMKLLPRQQQVGLTGASISPLLYVAVGISGNDNHIVGLRYAKTIIAVNKDESAPIFSYSDYSVIMDSESFLSTLSDKFVLTDDRIK</sequence>
<dbReference type="PANTHER" id="PTHR21294">
    <property type="entry name" value="ELECTRON TRANSFER FLAVOPROTEIN BETA-SUBUNIT"/>
    <property type="match status" value="1"/>
</dbReference>
<accession>T1C5D0</accession>
<dbReference type="SUPFAM" id="SSF52402">
    <property type="entry name" value="Adenine nucleotide alpha hydrolases-like"/>
    <property type="match status" value="2"/>
</dbReference>
<dbReference type="Gene3D" id="3.40.50.1220">
    <property type="entry name" value="TPP-binding domain"/>
    <property type="match status" value="1"/>
</dbReference>